<dbReference type="InterPro" id="IPR021848">
    <property type="entry name" value="HODM_asu-like"/>
</dbReference>
<proteinExistence type="predicted"/>
<gene>
    <name evidence="2" type="ORF">ABVK25_005166</name>
</gene>
<protein>
    <submittedName>
        <fullName evidence="2">Uncharacterized protein</fullName>
    </submittedName>
</protein>
<dbReference type="EMBL" id="JBHFEH010000015">
    <property type="protein sequence ID" value="KAL2054418.1"/>
    <property type="molecule type" value="Genomic_DNA"/>
</dbReference>
<evidence type="ECO:0000313" key="3">
    <source>
        <dbReference type="Proteomes" id="UP001590951"/>
    </source>
</evidence>
<dbReference type="Pfam" id="PF11927">
    <property type="entry name" value="HODM_asu-like"/>
    <property type="match status" value="1"/>
</dbReference>
<reference evidence="2 3" key="1">
    <citation type="submission" date="2024-09" db="EMBL/GenBank/DDBJ databases">
        <title>Rethinking Asexuality: The Enigmatic Case of Functional Sexual Genes in Lepraria (Stereocaulaceae).</title>
        <authorList>
            <person name="Doellman M."/>
            <person name="Sun Y."/>
            <person name="Barcenas-Pena A."/>
            <person name="Lumbsch H.T."/>
            <person name="Grewe F."/>
        </authorList>
    </citation>
    <scope>NUCLEOTIDE SEQUENCE [LARGE SCALE GENOMIC DNA]</scope>
    <source>
        <strain evidence="2 3">Grewe 0041</strain>
    </source>
</reference>
<organism evidence="2 3">
    <name type="scientific">Lepraria finkii</name>
    <dbReference type="NCBI Taxonomy" id="1340010"/>
    <lineage>
        <taxon>Eukaryota</taxon>
        <taxon>Fungi</taxon>
        <taxon>Dikarya</taxon>
        <taxon>Ascomycota</taxon>
        <taxon>Pezizomycotina</taxon>
        <taxon>Lecanoromycetes</taxon>
        <taxon>OSLEUM clade</taxon>
        <taxon>Lecanoromycetidae</taxon>
        <taxon>Lecanorales</taxon>
        <taxon>Lecanorineae</taxon>
        <taxon>Stereocaulaceae</taxon>
        <taxon>Lepraria</taxon>
    </lineage>
</organism>
<keyword evidence="1" id="KW-0812">Transmembrane</keyword>
<dbReference type="Proteomes" id="UP001590951">
    <property type="component" value="Unassembled WGS sequence"/>
</dbReference>
<keyword evidence="1" id="KW-1133">Transmembrane helix</keyword>
<accession>A0ABR4B979</accession>
<comment type="caution">
    <text evidence="2">The sequence shown here is derived from an EMBL/GenBank/DDBJ whole genome shotgun (WGS) entry which is preliminary data.</text>
</comment>
<evidence type="ECO:0000313" key="2">
    <source>
        <dbReference type="EMBL" id="KAL2054418.1"/>
    </source>
</evidence>
<name>A0ABR4B979_9LECA</name>
<feature type="transmembrane region" description="Helical" evidence="1">
    <location>
        <begin position="13"/>
        <end position="30"/>
    </location>
</feature>
<keyword evidence="3" id="KW-1185">Reference proteome</keyword>
<sequence length="391" mass="44843">MTQTAILIFGEDVAWMLLQVTGITVLYFAVRKFMDEYRLSLSRLEGPFRKQTLSNPAEGLDINENEESRGSSAWASMGKATPLHDLDYRVVEPLRIYKFSPKYFLTMGLQKTDINGIIHIDSIYAERIRARQNIVRQYPGALDCLDSGVGMLNELYEFLVQEFLPHRYPTIFRLDFSIGAVENLVTNERLSLTAPTDRYETLRKINRNIDEDFLMLLPSPDCDGYSLQSFVWAYPVGFDPQSKLGINLRDAHQPVPGYKEKLGLSMDRYFSSLEPGNFKYRVNWAIATNDNLCERGEYHLYPGQEPTETDFDLENCYVRCELQTLFALPKSGGRILSVHLYLYPLQEIKDVGLGPEMAKAIDGLKIGNVPGFHRYKRAVVWGERVKEFLTN</sequence>
<evidence type="ECO:0000256" key="1">
    <source>
        <dbReference type="SAM" id="Phobius"/>
    </source>
</evidence>
<keyword evidence="1" id="KW-0472">Membrane</keyword>